<evidence type="ECO:0000313" key="1">
    <source>
        <dbReference type="EMBL" id="OEV16300.1"/>
    </source>
</evidence>
<dbReference type="RefSeq" id="WP_070203843.1">
    <property type="nucleotide sequence ID" value="NZ_LJGZ01000103.1"/>
</dbReference>
<name>A0A1E7LJA1_9ACTN</name>
<dbReference type="Proteomes" id="UP000175971">
    <property type="component" value="Unassembled WGS sequence"/>
</dbReference>
<proteinExistence type="predicted"/>
<dbReference type="EMBL" id="LJGZ01000103">
    <property type="protein sequence ID" value="OEV16300.1"/>
    <property type="molecule type" value="Genomic_DNA"/>
</dbReference>
<dbReference type="PATRIC" id="fig|518642.7.peg.2648"/>
<comment type="caution">
    <text evidence="1">The sequence shown here is derived from an EMBL/GenBank/DDBJ whole genome shotgun (WGS) entry which is preliminary data.</text>
</comment>
<keyword evidence="2" id="KW-1185">Reference proteome</keyword>
<organism evidence="1 2">
    <name type="scientific">Streptomyces nanshensis</name>
    <dbReference type="NCBI Taxonomy" id="518642"/>
    <lineage>
        <taxon>Bacteria</taxon>
        <taxon>Bacillati</taxon>
        <taxon>Actinomycetota</taxon>
        <taxon>Actinomycetes</taxon>
        <taxon>Kitasatosporales</taxon>
        <taxon>Streptomycetaceae</taxon>
        <taxon>Streptomyces</taxon>
    </lineage>
</organism>
<sequence length="112" mass="12438">MPGHIGRQTVTLLDAPLVEGDYNTQVRDWAHATRTPVYGCTVDYSSSSESREARDQTVTAAYLYMPRRAPKVSEWSRVEWDGRTWDVDGVPKDAQEAGPLSGQTVRLLEVAG</sequence>
<protein>
    <recommendedName>
        <fullName evidence="3">Head-tail adaptor protein</fullName>
    </recommendedName>
</protein>
<evidence type="ECO:0000313" key="2">
    <source>
        <dbReference type="Proteomes" id="UP000175971"/>
    </source>
</evidence>
<dbReference type="OrthoDB" id="4425998at2"/>
<accession>A0A1E7LJA1</accession>
<reference evidence="1 2" key="1">
    <citation type="journal article" date="2016" name="Front. Microbiol.">
        <title>Comparative Genomics Analysis of Streptomyces Species Reveals Their Adaptation to the Marine Environment and Their Diversity at the Genomic Level.</title>
        <authorList>
            <person name="Tian X."/>
            <person name="Zhang Z."/>
            <person name="Yang T."/>
            <person name="Chen M."/>
            <person name="Li J."/>
            <person name="Chen F."/>
            <person name="Yang J."/>
            <person name="Li W."/>
            <person name="Zhang B."/>
            <person name="Zhang Z."/>
            <person name="Wu J."/>
            <person name="Zhang C."/>
            <person name="Long L."/>
            <person name="Xiao J."/>
        </authorList>
    </citation>
    <scope>NUCLEOTIDE SEQUENCE [LARGE SCALE GENOMIC DNA]</scope>
    <source>
        <strain evidence="1 2">SCSIO M10372</strain>
    </source>
</reference>
<dbReference type="AlphaFoldDB" id="A0A1E7LJA1"/>
<evidence type="ECO:0008006" key="3">
    <source>
        <dbReference type="Google" id="ProtNLM"/>
    </source>
</evidence>
<gene>
    <name evidence="1" type="ORF">AN221_32325</name>
</gene>